<evidence type="ECO:0000256" key="2">
    <source>
        <dbReference type="ARBA" id="ARBA00004370"/>
    </source>
</evidence>
<accession>L0H225</accession>
<dbReference type="SUPFAM" id="SSF55874">
    <property type="entry name" value="ATPase domain of HSP90 chaperone/DNA topoisomerase II/histidine kinase"/>
    <property type="match status" value="1"/>
</dbReference>
<keyword evidence="10 12" id="KW-0472">Membrane</keyword>
<dbReference type="HOGENOM" id="CLU_000445_89_6_6"/>
<dbReference type="STRING" id="765912.Thimo_3426"/>
<evidence type="ECO:0000256" key="6">
    <source>
        <dbReference type="ARBA" id="ARBA00022692"/>
    </source>
</evidence>
<evidence type="ECO:0000313" key="15">
    <source>
        <dbReference type="EMBL" id="AGA92092.1"/>
    </source>
</evidence>
<dbReference type="GO" id="GO:0005886">
    <property type="term" value="C:plasma membrane"/>
    <property type="evidence" value="ECO:0007669"/>
    <property type="project" value="UniProtKB-ARBA"/>
</dbReference>
<keyword evidence="7 15" id="KW-0418">Kinase</keyword>
<dbReference type="InterPro" id="IPR003594">
    <property type="entry name" value="HATPase_dom"/>
</dbReference>
<dbReference type="Gene3D" id="6.10.340.10">
    <property type="match status" value="1"/>
</dbReference>
<feature type="compositionally biased region" description="Basic and acidic residues" evidence="11">
    <location>
        <begin position="94"/>
        <end position="103"/>
    </location>
</feature>
<keyword evidence="8 12" id="KW-1133">Transmembrane helix</keyword>
<name>L0H225_9GAMM</name>
<dbReference type="InterPro" id="IPR005467">
    <property type="entry name" value="His_kinase_dom"/>
</dbReference>
<evidence type="ECO:0000256" key="11">
    <source>
        <dbReference type="SAM" id="MobiDB-lite"/>
    </source>
</evidence>
<protein>
    <recommendedName>
        <fullName evidence="3">histidine kinase</fullName>
        <ecNumber evidence="3">2.7.13.3</ecNumber>
    </recommendedName>
</protein>
<feature type="transmembrane region" description="Helical" evidence="12">
    <location>
        <begin position="9"/>
        <end position="32"/>
    </location>
</feature>
<dbReference type="SUPFAM" id="SSF158472">
    <property type="entry name" value="HAMP domain-like"/>
    <property type="match status" value="1"/>
</dbReference>
<dbReference type="PRINTS" id="PR00344">
    <property type="entry name" value="BCTRLSENSOR"/>
</dbReference>
<dbReference type="InterPro" id="IPR003660">
    <property type="entry name" value="HAMP_dom"/>
</dbReference>
<evidence type="ECO:0000256" key="3">
    <source>
        <dbReference type="ARBA" id="ARBA00012438"/>
    </source>
</evidence>
<evidence type="ECO:0000259" key="14">
    <source>
        <dbReference type="PROSITE" id="PS50885"/>
    </source>
</evidence>
<dbReference type="CDD" id="cd00082">
    <property type="entry name" value="HisKA"/>
    <property type="match status" value="1"/>
</dbReference>
<evidence type="ECO:0000313" key="16">
    <source>
        <dbReference type="Proteomes" id="UP000010816"/>
    </source>
</evidence>
<dbReference type="FunFam" id="3.30.565.10:FF:000006">
    <property type="entry name" value="Sensor histidine kinase WalK"/>
    <property type="match status" value="1"/>
</dbReference>
<keyword evidence="9" id="KW-0902">Two-component regulatory system</keyword>
<dbReference type="PANTHER" id="PTHR45436">
    <property type="entry name" value="SENSOR HISTIDINE KINASE YKOH"/>
    <property type="match status" value="1"/>
</dbReference>
<evidence type="ECO:0000256" key="4">
    <source>
        <dbReference type="ARBA" id="ARBA00022553"/>
    </source>
</evidence>
<dbReference type="InterPro" id="IPR003661">
    <property type="entry name" value="HisK_dim/P_dom"/>
</dbReference>
<feature type="region of interest" description="Disordered" evidence="11">
    <location>
        <begin position="81"/>
        <end position="128"/>
    </location>
</feature>
<dbReference type="PANTHER" id="PTHR45436:SF5">
    <property type="entry name" value="SENSOR HISTIDINE KINASE TRCS"/>
    <property type="match status" value="1"/>
</dbReference>
<dbReference type="EMBL" id="CP003051">
    <property type="protein sequence ID" value="AGA92092.1"/>
    <property type="molecule type" value="Genomic_DNA"/>
</dbReference>
<dbReference type="InterPro" id="IPR050428">
    <property type="entry name" value="TCS_sensor_his_kinase"/>
</dbReference>
<sequence>MTFSIRTKLFLIFLITSILVAASILGLMHWSFRQGLVELAETRQGNYLEEVAARLAEVYRRDGGWTELANDKGLWIAILKGRHHGPPDEPPEPLVDRPSDRPHAPLGEPGHNRRFGDDPLGVWPPEEALRPPPPGAPPLPLGLRLMLLDANGQIVWGRATLLDNARRYPVTVYGETVGTLALRPGPIISELEELRFLKRQKKTLLAIATGMVVLSAALALILARSLTHRLFGFQSTARQLAAGDYSARVATAGGDELGRLGADINALAEALELNEQARRQWVADISHELRTPLALLRAELEALQDGVRPLTPDSVDTLLTDTLRLGRLVDDLYELSMTDLGALSYRKELVEPSAIIEADVESFATRYTAAGLTLRLEQHLSEPVTLVADPHRLSQLFRNLLQNSLQYTDPGGRLTVVLRRDEQALICDFEDTAPGVPAESLAHLFDRLYRVDASRSRHTGGAGLGLAICQNIVAAHGGTIRARPSLGGGLWVQIRLPLRG</sequence>
<feature type="domain" description="Histidine kinase" evidence="13">
    <location>
        <begin position="284"/>
        <end position="500"/>
    </location>
</feature>
<dbReference type="Pfam" id="PF00512">
    <property type="entry name" value="HisKA"/>
    <property type="match status" value="1"/>
</dbReference>
<comment type="catalytic activity">
    <reaction evidence="1">
        <text>ATP + protein L-histidine = ADP + protein N-phospho-L-histidine.</text>
        <dbReference type="EC" id="2.7.13.3"/>
    </reaction>
</comment>
<dbReference type="SMART" id="SM00304">
    <property type="entry name" value="HAMP"/>
    <property type="match status" value="1"/>
</dbReference>
<keyword evidence="4" id="KW-0597">Phosphoprotein</keyword>
<dbReference type="CDD" id="cd06225">
    <property type="entry name" value="HAMP"/>
    <property type="match status" value="1"/>
</dbReference>
<evidence type="ECO:0000256" key="5">
    <source>
        <dbReference type="ARBA" id="ARBA00022679"/>
    </source>
</evidence>
<evidence type="ECO:0000256" key="10">
    <source>
        <dbReference type="ARBA" id="ARBA00023136"/>
    </source>
</evidence>
<dbReference type="Proteomes" id="UP000010816">
    <property type="component" value="Chromosome"/>
</dbReference>
<feature type="domain" description="HAMP" evidence="14">
    <location>
        <begin position="224"/>
        <end position="276"/>
    </location>
</feature>
<evidence type="ECO:0000256" key="12">
    <source>
        <dbReference type="SAM" id="Phobius"/>
    </source>
</evidence>
<keyword evidence="6 12" id="KW-0812">Transmembrane</keyword>
<keyword evidence="5" id="KW-0808">Transferase</keyword>
<evidence type="ECO:0000259" key="13">
    <source>
        <dbReference type="PROSITE" id="PS50109"/>
    </source>
</evidence>
<dbReference type="SUPFAM" id="SSF47384">
    <property type="entry name" value="Homodimeric domain of signal transducing histidine kinase"/>
    <property type="match status" value="1"/>
</dbReference>
<dbReference type="eggNOG" id="COG2770">
    <property type="taxonomic scope" value="Bacteria"/>
</dbReference>
<feature type="transmembrane region" description="Helical" evidence="12">
    <location>
        <begin position="204"/>
        <end position="223"/>
    </location>
</feature>
<evidence type="ECO:0000256" key="1">
    <source>
        <dbReference type="ARBA" id="ARBA00000085"/>
    </source>
</evidence>
<reference evidence="15 16" key="1">
    <citation type="submission" date="2011-09" db="EMBL/GenBank/DDBJ databases">
        <title>Complete sequence of chromosome of Thioflavicoccus mobilis 8321.</title>
        <authorList>
            <consortium name="US DOE Joint Genome Institute"/>
            <person name="Lucas S."/>
            <person name="Han J."/>
            <person name="Lapidus A."/>
            <person name="Cheng J.-F."/>
            <person name="Goodwin L."/>
            <person name="Pitluck S."/>
            <person name="Peters L."/>
            <person name="Ovchinnikova G."/>
            <person name="Lu M."/>
            <person name="Detter J.C."/>
            <person name="Han C."/>
            <person name="Tapia R."/>
            <person name="Land M."/>
            <person name="Hauser L."/>
            <person name="Kyrpides N."/>
            <person name="Ivanova N."/>
            <person name="Pagani I."/>
            <person name="Vogl K."/>
            <person name="Liu Z."/>
            <person name="Imhoff J."/>
            <person name="Thiel V."/>
            <person name="Frigaard N.-U."/>
            <person name="Bryant D."/>
            <person name="Woyke T."/>
        </authorList>
    </citation>
    <scope>NUCLEOTIDE SEQUENCE [LARGE SCALE GENOMIC DNA]</scope>
    <source>
        <strain evidence="15 16">8321</strain>
    </source>
</reference>
<dbReference type="RefSeq" id="WP_015282219.1">
    <property type="nucleotide sequence ID" value="NC_019940.1"/>
</dbReference>
<dbReference type="Pfam" id="PF02518">
    <property type="entry name" value="HATPase_c"/>
    <property type="match status" value="1"/>
</dbReference>
<comment type="subcellular location">
    <subcellularLocation>
        <location evidence="2">Membrane</location>
    </subcellularLocation>
</comment>
<dbReference type="PROSITE" id="PS50885">
    <property type="entry name" value="HAMP"/>
    <property type="match status" value="1"/>
</dbReference>
<dbReference type="SMART" id="SM00388">
    <property type="entry name" value="HisKA"/>
    <property type="match status" value="1"/>
</dbReference>
<dbReference type="Gene3D" id="3.30.565.10">
    <property type="entry name" value="Histidine kinase-like ATPase, C-terminal domain"/>
    <property type="match status" value="1"/>
</dbReference>
<dbReference type="SMART" id="SM00387">
    <property type="entry name" value="HATPase_c"/>
    <property type="match status" value="1"/>
</dbReference>
<dbReference type="eggNOG" id="COG5002">
    <property type="taxonomic scope" value="Bacteria"/>
</dbReference>
<dbReference type="AlphaFoldDB" id="L0H225"/>
<dbReference type="InterPro" id="IPR036890">
    <property type="entry name" value="HATPase_C_sf"/>
</dbReference>
<dbReference type="Gene3D" id="1.10.287.130">
    <property type="match status" value="1"/>
</dbReference>
<dbReference type="KEGG" id="tmb:Thimo_3426"/>
<evidence type="ECO:0000256" key="9">
    <source>
        <dbReference type="ARBA" id="ARBA00023012"/>
    </source>
</evidence>
<dbReference type="InterPro" id="IPR036097">
    <property type="entry name" value="HisK_dim/P_sf"/>
</dbReference>
<evidence type="ECO:0000256" key="7">
    <source>
        <dbReference type="ARBA" id="ARBA00022777"/>
    </source>
</evidence>
<dbReference type="GO" id="GO:0000155">
    <property type="term" value="F:phosphorelay sensor kinase activity"/>
    <property type="evidence" value="ECO:0007669"/>
    <property type="project" value="InterPro"/>
</dbReference>
<keyword evidence="16" id="KW-1185">Reference proteome</keyword>
<gene>
    <name evidence="15" type="ORF">Thimo_3426</name>
</gene>
<organism evidence="15 16">
    <name type="scientific">Thioflavicoccus mobilis 8321</name>
    <dbReference type="NCBI Taxonomy" id="765912"/>
    <lineage>
        <taxon>Bacteria</taxon>
        <taxon>Pseudomonadati</taxon>
        <taxon>Pseudomonadota</taxon>
        <taxon>Gammaproteobacteria</taxon>
        <taxon>Chromatiales</taxon>
        <taxon>Chromatiaceae</taxon>
        <taxon>Thioflavicoccus</taxon>
    </lineage>
</organism>
<proteinExistence type="predicted"/>
<dbReference type="PROSITE" id="PS50109">
    <property type="entry name" value="HIS_KIN"/>
    <property type="match status" value="1"/>
</dbReference>
<dbReference type="InterPro" id="IPR004358">
    <property type="entry name" value="Sig_transdc_His_kin-like_C"/>
</dbReference>
<dbReference type="OrthoDB" id="9804645at2"/>
<evidence type="ECO:0000256" key="8">
    <source>
        <dbReference type="ARBA" id="ARBA00022989"/>
    </source>
</evidence>
<dbReference type="Pfam" id="PF00672">
    <property type="entry name" value="HAMP"/>
    <property type="match status" value="1"/>
</dbReference>
<dbReference type="PATRIC" id="fig|765912.4.peg.3354"/>
<dbReference type="EC" id="2.7.13.3" evidence="3"/>